<protein>
    <submittedName>
        <fullName evidence="2">Uncharacterized protein</fullName>
    </submittedName>
</protein>
<feature type="region of interest" description="Disordered" evidence="1">
    <location>
        <begin position="1"/>
        <end position="26"/>
    </location>
</feature>
<organism evidence="2 3">
    <name type="scientific">Trifolium medium</name>
    <dbReference type="NCBI Taxonomy" id="97028"/>
    <lineage>
        <taxon>Eukaryota</taxon>
        <taxon>Viridiplantae</taxon>
        <taxon>Streptophyta</taxon>
        <taxon>Embryophyta</taxon>
        <taxon>Tracheophyta</taxon>
        <taxon>Spermatophyta</taxon>
        <taxon>Magnoliopsida</taxon>
        <taxon>eudicotyledons</taxon>
        <taxon>Gunneridae</taxon>
        <taxon>Pentapetalae</taxon>
        <taxon>rosids</taxon>
        <taxon>fabids</taxon>
        <taxon>Fabales</taxon>
        <taxon>Fabaceae</taxon>
        <taxon>Papilionoideae</taxon>
        <taxon>50 kb inversion clade</taxon>
        <taxon>NPAAA clade</taxon>
        <taxon>Hologalegina</taxon>
        <taxon>IRL clade</taxon>
        <taxon>Trifolieae</taxon>
        <taxon>Trifolium</taxon>
    </lineage>
</organism>
<evidence type="ECO:0000313" key="2">
    <source>
        <dbReference type="EMBL" id="MCH81481.1"/>
    </source>
</evidence>
<sequence>MEGGACAPHAGDNSESGSHASRKKLCARAHRRRVHVGLWVLADIAATVTM</sequence>
<dbReference type="EMBL" id="LXQA010002357">
    <property type="protein sequence ID" value="MCH81481.1"/>
    <property type="molecule type" value="Genomic_DNA"/>
</dbReference>
<name>A0A392M2I4_9FABA</name>
<keyword evidence="3" id="KW-1185">Reference proteome</keyword>
<dbReference type="AlphaFoldDB" id="A0A392M2I4"/>
<comment type="caution">
    <text evidence="2">The sequence shown here is derived from an EMBL/GenBank/DDBJ whole genome shotgun (WGS) entry which is preliminary data.</text>
</comment>
<proteinExistence type="predicted"/>
<evidence type="ECO:0000256" key="1">
    <source>
        <dbReference type="SAM" id="MobiDB-lite"/>
    </source>
</evidence>
<dbReference type="Proteomes" id="UP000265520">
    <property type="component" value="Unassembled WGS sequence"/>
</dbReference>
<gene>
    <name evidence="2" type="ORF">A2U01_0002270</name>
</gene>
<evidence type="ECO:0000313" key="3">
    <source>
        <dbReference type="Proteomes" id="UP000265520"/>
    </source>
</evidence>
<accession>A0A392M2I4</accession>
<reference evidence="2 3" key="1">
    <citation type="journal article" date="2018" name="Front. Plant Sci.">
        <title>Red Clover (Trifolium pratense) and Zigzag Clover (T. medium) - A Picture of Genomic Similarities and Differences.</title>
        <authorList>
            <person name="Dluhosova J."/>
            <person name="Istvanek J."/>
            <person name="Nedelnik J."/>
            <person name="Repkova J."/>
        </authorList>
    </citation>
    <scope>NUCLEOTIDE SEQUENCE [LARGE SCALE GENOMIC DNA]</scope>
    <source>
        <strain evidence="3">cv. 10/8</strain>
        <tissue evidence="2">Leaf</tissue>
    </source>
</reference>
<feature type="non-terminal residue" evidence="2">
    <location>
        <position position="50"/>
    </location>
</feature>